<dbReference type="Proteomes" id="UP000823561">
    <property type="component" value="Chromosome 9"/>
</dbReference>
<feature type="compositionally biased region" description="Low complexity" evidence="2">
    <location>
        <begin position="1039"/>
        <end position="1054"/>
    </location>
</feature>
<dbReference type="InterPro" id="IPR038800">
    <property type="entry name" value="CCDC17"/>
</dbReference>
<comment type="caution">
    <text evidence="3">The sequence shown here is derived from an EMBL/GenBank/DDBJ whole genome shotgun (WGS) entry which is preliminary data.</text>
</comment>
<protein>
    <recommendedName>
        <fullName evidence="5">Coiled-coil domain-containing protein 17</fullName>
    </recommendedName>
</protein>
<organism evidence="3 4">
    <name type="scientific">Alosa alosa</name>
    <name type="common">allis shad</name>
    <dbReference type="NCBI Taxonomy" id="278164"/>
    <lineage>
        <taxon>Eukaryota</taxon>
        <taxon>Metazoa</taxon>
        <taxon>Chordata</taxon>
        <taxon>Craniata</taxon>
        <taxon>Vertebrata</taxon>
        <taxon>Euteleostomi</taxon>
        <taxon>Actinopterygii</taxon>
        <taxon>Neopterygii</taxon>
        <taxon>Teleostei</taxon>
        <taxon>Clupei</taxon>
        <taxon>Clupeiformes</taxon>
        <taxon>Clupeoidei</taxon>
        <taxon>Clupeidae</taxon>
        <taxon>Alosa</taxon>
    </lineage>
</organism>
<evidence type="ECO:0008006" key="5">
    <source>
        <dbReference type="Google" id="ProtNLM"/>
    </source>
</evidence>
<proteinExistence type="predicted"/>
<evidence type="ECO:0000256" key="2">
    <source>
        <dbReference type="SAM" id="MobiDB-lite"/>
    </source>
</evidence>
<feature type="region of interest" description="Disordered" evidence="2">
    <location>
        <begin position="636"/>
        <end position="660"/>
    </location>
</feature>
<dbReference type="PANTHER" id="PTHR33820">
    <property type="entry name" value="COILED-COIL DOMAIN-CONTAINING PROTEIN 17"/>
    <property type="match status" value="1"/>
</dbReference>
<feature type="compositionally biased region" description="Pro residues" evidence="2">
    <location>
        <begin position="380"/>
        <end position="390"/>
    </location>
</feature>
<reference evidence="3" key="1">
    <citation type="submission" date="2020-10" db="EMBL/GenBank/DDBJ databases">
        <title>Chromosome-scale genome assembly of the Allis shad, Alosa alosa.</title>
        <authorList>
            <person name="Margot Z."/>
            <person name="Christophe K."/>
            <person name="Cabau C."/>
            <person name="Louis A."/>
            <person name="Berthelot C."/>
            <person name="Parey E."/>
            <person name="Roest Crollius H."/>
            <person name="Montfort J."/>
            <person name="Robinson-Rechavi M."/>
            <person name="Bucao C."/>
            <person name="Bouchez O."/>
            <person name="Gislard M."/>
            <person name="Lluch J."/>
            <person name="Milhes M."/>
            <person name="Lampietro C."/>
            <person name="Lopez Roques C."/>
            <person name="Donnadieu C."/>
            <person name="Braasch I."/>
            <person name="Desvignes T."/>
            <person name="Postlethwait J."/>
            <person name="Bobe J."/>
            <person name="Guiguen Y."/>
        </authorList>
    </citation>
    <scope>NUCLEOTIDE SEQUENCE</scope>
    <source>
        <strain evidence="3">M-15738</strain>
        <tissue evidence="3">Blood</tissue>
    </source>
</reference>
<keyword evidence="4" id="KW-1185">Reference proteome</keyword>
<evidence type="ECO:0000313" key="3">
    <source>
        <dbReference type="EMBL" id="KAG5275426.1"/>
    </source>
</evidence>
<keyword evidence="1" id="KW-0175">Coiled coil</keyword>
<dbReference type="PANTHER" id="PTHR33820:SF4">
    <property type="entry name" value="COILED-COIL DOMAIN-CONTAINING PROTEIN 17"/>
    <property type="match status" value="1"/>
</dbReference>
<dbReference type="EMBL" id="JADWDJ010000009">
    <property type="protein sequence ID" value="KAG5275426.1"/>
    <property type="molecule type" value="Genomic_DNA"/>
</dbReference>
<gene>
    <name evidence="3" type="ORF">AALO_G00120170</name>
</gene>
<evidence type="ECO:0000313" key="4">
    <source>
        <dbReference type="Proteomes" id="UP000823561"/>
    </source>
</evidence>
<accession>A0AAV6GRH0</accession>
<feature type="coiled-coil region" evidence="1">
    <location>
        <begin position="155"/>
        <end position="226"/>
    </location>
</feature>
<evidence type="ECO:0000256" key="1">
    <source>
        <dbReference type="SAM" id="Coils"/>
    </source>
</evidence>
<feature type="region of interest" description="Disordered" evidence="2">
    <location>
        <begin position="1030"/>
        <end position="1054"/>
    </location>
</feature>
<name>A0AAV6GRH0_9TELE</name>
<sequence length="1360" mass="149966">MWDSEEFSCRDCHMAFRSGGLLDKHKARFCLGSDIGDPAVLRQGRVEFAKPKRSTWRGLGPSRTTTPALISQRAACTRQIKAGAEGGDPQGSTTDSATLRRLTNEFLKLRMSIQESMSSLPQQPVSESVSAVPEVSQVARGERLREMWEQHGHQLAEIRAHTGHLEQQREEIERRLAALSGLSSTAHLESLLQELREQEERNEEALQHLRTQISVLQAQQQRAKDADAPPDFPEDRRTQHVTFDLISSVDGPLSNQIRSLRLAYMQSGGSDPEILAQMHDLQAEAHTLEQSQLKEGHKNSKRRVKLRPQAAELTSLESDNQQLEQEIFRIQLLRQRHRGEEAGAEFQLMQRQQLQQLAGLQGEIESLRHEVARTRANRQAPPPPPPPLFPGPGAQLHPHASPEQRKAQTSLLSRHLLNPRDTLGPAPYDPAAGFVMFYDMVVGVDATLTALRLVVGLFCLGQELGRPTPLPPVQCQPAGSLPYPYSMPTGNYAILSAKQPVPRIQPSPSLSLLVEVQAAGGLDPYGQDLVSRGWTRLQLFDQHNQVLSGYWRVPIRILPVKPSLSSGQLNSVSQLGNMELCLRVTNARDGEVQSLAEIDPSHTSHYKYPALASGTYGGSAPPHLTALQPFSNSALSAPSSIDQVDPPTVEESSQSDLQSVREEERKMECFGIIIDRVKGAASGQGSVRLTGYSLTSGQACFPAVQPREDLILILRFYHLPTDGAELHRSLLRQKEVAPWETAVLAGNLSKHEECVVAWGAIRLTRSTSQGSRRDERASLWNTGTHLVPLYCTPVPPVISLSPLADECLVKNFKPYSVAEIRLHIYSGQATPFPLPPESPVPSADQNPPTLGCEAGFSERVRPPVQPFCQGNVVILHIDGARFLPDCSTISRVMGGVFDHHYNQVGPDIATGVDLDSNIFEPFYNFRLELRCPTLPTSSTVLLKVYTVDKFSLKTVTIGWAALGLFVESGSETQAGIDTSPQQVCLNEGAHQLRLYHQCPATGTPLSSQALALSSRVVPCASVLVRVSSAPSEGVGPTEPQSQQPQQLSPKLSPSDRVFYSSSARLTPGETRLLAAMMHRSFVSVRETALFIAGDSWGPDTKSELEIGDWILQKLSHVNYTWPQPFNLNLVSHYSRSDGFKVCVESALNLPWCAFPMGICTLCPPAAVYQGPPWLAHDRPNFIQCLVLNSSYSAPQWSDGYMCWTAVPTFTHGYCNTGRYQLPLFTGTPSQKVLSALRNGKCKHVLKGLLHNNEVQLLSGASVFVRVADGRRHQELEQPAAKDAQRSFLHFLKAEDPLKLTSTPPLHQLIPESLRSQSEVFSRQLATQFKQVVHQDLGYQSLNREALKPMGPVSDGLLFKV</sequence>
<feature type="region of interest" description="Disordered" evidence="2">
    <location>
        <begin position="375"/>
        <end position="407"/>
    </location>
</feature>